<dbReference type="SUPFAM" id="SSF103088">
    <property type="entry name" value="OmpA-like"/>
    <property type="match status" value="1"/>
</dbReference>
<feature type="region of interest" description="Disordered" evidence="3">
    <location>
        <begin position="139"/>
        <end position="166"/>
    </location>
</feature>
<comment type="caution">
    <text evidence="6">The sequence shown here is derived from an EMBL/GenBank/DDBJ whole genome shotgun (WGS) entry which is preliminary data.</text>
</comment>
<dbReference type="InterPro" id="IPR024370">
    <property type="entry name" value="PBP_domain"/>
</dbReference>
<dbReference type="Gene3D" id="3.40.190.10">
    <property type="entry name" value="Periplasmic binding protein-like II"/>
    <property type="match status" value="2"/>
</dbReference>
<dbReference type="InterPro" id="IPR006665">
    <property type="entry name" value="OmpA-like"/>
</dbReference>
<protein>
    <submittedName>
        <fullName evidence="6">Cell envelope biogenesis protein OmpA</fullName>
    </submittedName>
</protein>
<evidence type="ECO:0000259" key="5">
    <source>
        <dbReference type="PROSITE" id="PS51123"/>
    </source>
</evidence>
<dbReference type="EMBL" id="QUOT01000001">
    <property type="protein sequence ID" value="REL30955.1"/>
    <property type="molecule type" value="Genomic_DNA"/>
</dbReference>
<dbReference type="InterPro" id="IPR036737">
    <property type="entry name" value="OmpA-like_sf"/>
</dbReference>
<evidence type="ECO:0000313" key="6">
    <source>
        <dbReference type="EMBL" id="REL30955.1"/>
    </source>
</evidence>
<dbReference type="CDD" id="cd13566">
    <property type="entry name" value="PBP2_phosphate"/>
    <property type="match status" value="1"/>
</dbReference>
<keyword evidence="4" id="KW-0812">Transmembrane</keyword>
<name>A0A3E0U438_9GAMM</name>
<keyword evidence="4" id="KW-1133">Transmembrane helix</keyword>
<evidence type="ECO:0000256" key="3">
    <source>
        <dbReference type="SAM" id="MobiDB-lite"/>
    </source>
</evidence>
<keyword evidence="2 4" id="KW-0472">Membrane</keyword>
<evidence type="ECO:0000256" key="2">
    <source>
        <dbReference type="PROSITE-ProRule" id="PRU00473"/>
    </source>
</evidence>
<sequence>MFSSLKGNTAQKQIGPRELISALAAQVKRDYDIEISVEQVLSNAKYRLTVLHELRTLDDQDINTQLDTLMHSYSGQSNDAKTTLAPVASEQGNKLLPLVAMICLTLIVIAALYFFAVKDSGQQLSSQVVPQIVSSEKQEPIQAAQAAPQPARESAKTSKAPLESDTTLNELPALPVKNPDMVFKLHGSNTIGEKLAPALVEAFFKKQGAENFTWVEGNNNVERTVQFIADGKVQAVELHAHGSGTAFKDMLTGVADLGMASRPIKEKELAQSKTALGDLSRVGNEHIIGLDGLAVIVNQNSPLKSMSLNTLAKIFAGEVTNWAQIGQGEGEIKLFARDANSGTWDTFNKLVLKKTGKQLNSSPERFESSSQLSEQVSRHEHAIGFIGLNYIGHNKALAITEGNGATPIFPTKFTVGTEDYALSRRLYLYTPTAASPIVKDFAQFAIGKEGQELVDQVGLISQNIRLQKVYPSQGAPRSYNNYTNRGQRLSLNFRFNQGNGDLDNKGQRDLLRLIDFIEQNPGRRIVLMGFSDSSGAQASNRQLSYRRTKAVEKELVARGIAVMAVEAYGELLPVANNNTNAGRERNRRVEVWVI</sequence>
<dbReference type="SUPFAM" id="SSF53850">
    <property type="entry name" value="Periplasmic binding protein-like II"/>
    <property type="match status" value="1"/>
</dbReference>
<feature type="transmembrane region" description="Helical" evidence="4">
    <location>
        <begin position="95"/>
        <end position="116"/>
    </location>
</feature>
<proteinExistence type="predicted"/>
<evidence type="ECO:0000313" key="7">
    <source>
        <dbReference type="Proteomes" id="UP000256899"/>
    </source>
</evidence>
<reference evidence="7" key="1">
    <citation type="submission" date="2018-08" db="EMBL/GenBank/DDBJ databases">
        <title>Thalassotalea euphylliae genome.</title>
        <authorList>
            <person name="Summers S."/>
            <person name="Rice S.A."/>
            <person name="Freckelton M.L."/>
            <person name="Nedved B.T."/>
            <person name="Hadfield M.G."/>
        </authorList>
    </citation>
    <scope>NUCLEOTIDE SEQUENCE [LARGE SCALE GENOMIC DNA]</scope>
    <source>
        <strain evidence="7">H3</strain>
    </source>
</reference>
<dbReference type="GO" id="GO:0016020">
    <property type="term" value="C:membrane"/>
    <property type="evidence" value="ECO:0007669"/>
    <property type="project" value="UniProtKB-UniRule"/>
</dbReference>
<evidence type="ECO:0000256" key="4">
    <source>
        <dbReference type="SAM" id="Phobius"/>
    </source>
</evidence>
<feature type="domain" description="OmpA-like" evidence="5">
    <location>
        <begin position="482"/>
        <end position="594"/>
    </location>
</feature>
<dbReference type="Proteomes" id="UP000256899">
    <property type="component" value="Unassembled WGS sequence"/>
</dbReference>
<keyword evidence="1" id="KW-0732">Signal</keyword>
<organism evidence="6 7">
    <name type="scientific">Thalassotalea euphylliae</name>
    <dbReference type="NCBI Taxonomy" id="1655234"/>
    <lineage>
        <taxon>Bacteria</taxon>
        <taxon>Pseudomonadati</taxon>
        <taxon>Pseudomonadota</taxon>
        <taxon>Gammaproteobacteria</taxon>
        <taxon>Alteromonadales</taxon>
        <taxon>Colwelliaceae</taxon>
        <taxon>Thalassotalea</taxon>
    </lineage>
</organism>
<dbReference type="PROSITE" id="PS51123">
    <property type="entry name" value="OMPA_2"/>
    <property type="match status" value="1"/>
</dbReference>
<dbReference type="CDD" id="cd07185">
    <property type="entry name" value="OmpA_C-like"/>
    <property type="match status" value="1"/>
</dbReference>
<dbReference type="Pfam" id="PF12849">
    <property type="entry name" value="PBP_like_2"/>
    <property type="match status" value="1"/>
</dbReference>
<evidence type="ECO:0000256" key="1">
    <source>
        <dbReference type="ARBA" id="ARBA00022729"/>
    </source>
</evidence>
<keyword evidence="7" id="KW-1185">Reference proteome</keyword>
<dbReference type="Gene3D" id="3.30.1330.60">
    <property type="entry name" value="OmpA-like domain"/>
    <property type="match status" value="1"/>
</dbReference>
<dbReference type="InterPro" id="IPR050811">
    <property type="entry name" value="Phosphate_ABC_transporter"/>
</dbReference>
<dbReference type="Pfam" id="PF00691">
    <property type="entry name" value="OmpA"/>
    <property type="match status" value="1"/>
</dbReference>
<feature type="compositionally biased region" description="Low complexity" evidence="3">
    <location>
        <begin position="140"/>
        <end position="151"/>
    </location>
</feature>
<dbReference type="PANTHER" id="PTHR30570:SF1">
    <property type="entry name" value="PHOSPHATE-BINDING PROTEIN PSTS"/>
    <property type="match status" value="1"/>
</dbReference>
<accession>A0A3E0U438</accession>
<gene>
    <name evidence="6" type="ORF">DXX94_09605</name>
</gene>
<dbReference type="RefSeq" id="WP_116015465.1">
    <property type="nucleotide sequence ID" value="NZ_QUOT01000001.1"/>
</dbReference>
<dbReference type="PANTHER" id="PTHR30570">
    <property type="entry name" value="PERIPLASMIC PHOSPHATE BINDING COMPONENT OF PHOSPHATE ABC TRANSPORTER"/>
    <property type="match status" value="1"/>
</dbReference>
<dbReference type="AlphaFoldDB" id="A0A3E0U438"/>